<protein>
    <submittedName>
        <fullName evidence="2">TonB-like putative TolA function</fullName>
    </submittedName>
</protein>
<proteinExistence type="predicted"/>
<keyword evidence="1" id="KW-1133">Transmembrane helix</keyword>
<name>A0A1W1CJP4_9ZZZZ</name>
<dbReference type="SUPFAM" id="SSF74653">
    <property type="entry name" value="TolA/TonB C-terminal domain"/>
    <property type="match status" value="1"/>
</dbReference>
<gene>
    <name evidence="2" type="ORF">MNB_SM-4-1060</name>
</gene>
<keyword evidence="1" id="KW-0472">Membrane</keyword>
<accession>A0A1W1CJP4</accession>
<evidence type="ECO:0000256" key="1">
    <source>
        <dbReference type="SAM" id="Phobius"/>
    </source>
</evidence>
<dbReference type="Pfam" id="PF13103">
    <property type="entry name" value="TonB_2"/>
    <property type="match status" value="1"/>
</dbReference>
<reference evidence="2" key="1">
    <citation type="submission" date="2016-10" db="EMBL/GenBank/DDBJ databases">
        <authorList>
            <person name="de Groot N.N."/>
        </authorList>
    </citation>
    <scope>NUCLEOTIDE SEQUENCE</scope>
</reference>
<sequence length="224" mass="25697">MDNNFNFYISGFIAFSLFILFFLLFTLVLFDPKTNKTYALKKDKFISISLVTSQVEISKTKKQEISDPVKKNIDVNNLFSDVWTKKITHKKVTPKPQVNKRLFEIEKKIKISSKNEVKPISQEPNKQTIQNSTADEVNEYLAKIQAIVYSHFRVPANSEGNSVKTVIELNALGKLLDFRVLSYSSNEALNAEADKILERLIYITFPKNPEKKSSRTIVILISKE</sequence>
<dbReference type="AlphaFoldDB" id="A0A1W1CJP4"/>
<keyword evidence="1" id="KW-0812">Transmembrane</keyword>
<dbReference type="EMBL" id="FPHF01000089">
    <property type="protein sequence ID" value="SFV66088.1"/>
    <property type="molecule type" value="Genomic_DNA"/>
</dbReference>
<feature type="transmembrane region" description="Helical" evidence="1">
    <location>
        <begin position="6"/>
        <end position="30"/>
    </location>
</feature>
<organism evidence="2">
    <name type="scientific">hydrothermal vent metagenome</name>
    <dbReference type="NCBI Taxonomy" id="652676"/>
    <lineage>
        <taxon>unclassified sequences</taxon>
        <taxon>metagenomes</taxon>
        <taxon>ecological metagenomes</taxon>
    </lineage>
</organism>
<dbReference type="Gene3D" id="3.30.1150.10">
    <property type="match status" value="1"/>
</dbReference>
<evidence type="ECO:0000313" key="2">
    <source>
        <dbReference type="EMBL" id="SFV66088.1"/>
    </source>
</evidence>